<keyword evidence="5" id="KW-1035">Host cytoplasm</keyword>
<comment type="similarity">
    <text evidence="7">Belongs to the glycosyl hydrolase 24 family.</text>
</comment>
<dbReference type="RefSeq" id="WP_263370491.1">
    <property type="nucleotide sequence ID" value="NZ_JAGSYD010000002.1"/>
</dbReference>
<dbReference type="InterPro" id="IPR023347">
    <property type="entry name" value="Lysozyme_dom_sf"/>
</dbReference>
<evidence type="ECO:0000256" key="4">
    <source>
        <dbReference type="ARBA" id="ARBA00022801"/>
    </source>
</evidence>
<evidence type="ECO:0000313" key="9">
    <source>
        <dbReference type="Proteomes" id="UP001596391"/>
    </source>
</evidence>
<organism evidence="8 9">
    <name type="scientific">Granulicella cerasi</name>
    <dbReference type="NCBI Taxonomy" id="741063"/>
    <lineage>
        <taxon>Bacteria</taxon>
        <taxon>Pseudomonadati</taxon>
        <taxon>Acidobacteriota</taxon>
        <taxon>Terriglobia</taxon>
        <taxon>Terriglobales</taxon>
        <taxon>Acidobacteriaceae</taxon>
        <taxon>Granulicella</taxon>
    </lineage>
</organism>
<accession>A0ABW1Z3J2</accession>
<sequence length="145" mass="16060">MQISDKGLALTKSFEGLRLRAYQDSAGVWTIGYGHTGPDVHECQVITEPQAEALLRSDMAATEQYVSEAVTVPLNQNQFDALCDFVFNVGIGNFHHSSLLITLNKGEYDAVPAEIMQWVRAGGKIIDGLIRRRQAEATLFKEPHN</sequence>
<keyword evidence="9" id="KW-1185">Reference proteome</keyword>
<dbReference type="InterPro" id="IPR002196">
    <property type="entry name" value="Glyco_hydro_24"/>
</dbReference>
<dbReference type="InterPro" id="IPR033907">
    <property type="entry name" value="Endolysin_autolysin"/>
</dbReference>
<gene>
    <name evidence="8" type="ORF">ACFQBQ_00700</name>
</gene>
<dbReference type="EC" id="3.2.1.17" evidence="7"/>
<dbReference type="PANTHER" id="PTHR38107">
    <property type="match status" value="1"/>
</dbReference>
<dbReference type="Pfam" id="PF00959">
    <property type="entry name" value="Phage_lysozyme"/>
    <property type="match status" value="1"/>
</dbReference>
<keyword evidence="2 7" id="KW-0929">Antimicrobial</keyword>
<dbReference type="PANTHER" id="PTHR38107:SF3">
    <property type="entry name" value="LYSOZYME RRRD-RELATED"/>
    <property type="match status" value="1"/>
</dbReference>
<dbReference type="InterPro" id="IPR051018">
    <property type="entry name" value="Bacteriophage_GH24"/>
</dbReference>
<dbReference type="InterPro" id="IPR023346">
    <property type="entry name" value="Lysozyme-like_dom_sf"/>
</dbReference>
<dbReference type="CDD" id="cd00737">
    <property type="entry name" value="lyz_endolysin_autolysin"/>
    <property type="match status" value="1"/>
</dbReference>
<dbReference type="Gene3D" id="1.10.530.40">
    <property type="match status" value="1"/>
</dbReference>
<keyword evidence="3 7" id="KW-0081">Bacteriolytic enzyme</keyword>
<protein>
    <recommendedName>
        <fullName evidence="7">Lysozyme</fullName>
        <ecNumber evidence="7">3.2.1.17</ecNumber>
    </recommendedName>
</protein>
<dbReference type="HAMAP" id="MF_04110">
    <property type="entry name" value="ENDOLYSIN_T4"/>
    <property type="match status" value="1"/>
</dbReference>
<dbReference type="EMBL" id="JBHSWI010000001">
    <property type="protein sequence ID" value="MFC6644131.1"/>
    <property type="molecule type" value="Genomic_DNA"/>
</dbReference>
<evidence type="ECO:0000256" key="6">
    <source>
        <dbReference type="ARBA" id="ARBA00023295"/>
    </source>
</evidence>
<evidence type="ECO:0000256" key="5">
    <source>
        <dbReference type="ARBA" id="ARBA00023200"/>
    </source>
</evidence>
<evidence type="ECO:0000313" key="8">
    <source>
        <dbReference type="EMBL" id="MFC6644131.1"/>
    </source>
</evidence>
<reference evidence="9" key="1">
    <citation type="journal article" date="2019" name="Int. J. Syst. Evol. Microbiol.">
        <title>The Global Catalogue of Microorganisms (GCM) 10K type strain sequencing project: providing services to taxonomists for standard genome sequencing and annotation.</title>
        <authorList>
            <consortium name="The Broad Institute Genomics Platform"/>
            <consortium name="The Broad Institute Genome Sequencing Center for Infectious Disease"/>
            <person name="Wu L."/>
            <person name="Ma J."/>
        </authorList>
    </citation>
    <scope>NUCLEOTIDE SEQUENCE [LARGE SCALE GENOMIC DNA]</scope>
    <source>
        <strain evidence="9">CGMCC 1.16026</strain>
    </source>
</reference>
<keyword evidence="6 7" id="KW-0326">Glycosidase</keyword>
<evidence type="ECO:0000256" key="7">
    <source>
        <dbReference type="RuleBase" id="RU003788"/>
    </source>
</evidence>
<name>A0ABW1Z3J2_9BACT</name>
<evidence type="ECO:0000256" key="1">
    <source>
        <dbReference type="ARBA" id="ARBA00000632"/>
    </source>
</evidence>
<keyword evidence="4 7" id="KW-0378">Hydrolase</keyword>
<comment type="caution">
    <text evidence="8">The sequence shown here is derived from an EMBL/GenBank/DDBJ whole genome shotgun (WGS) entry which is preliminary data.</text>
</comment>
<comment type="catalytic activity">
    <reaction evidence="1 7">
        <text>Hydrolysis of (1-&gt;4)-beta-linkages between N-acetylmuramic acid and N-acetyl-D-glucosamine residues in a peptidoglycan and between N-acetyl-D-glucosamine residues in chitodextrins.</text>
        <dbReference type="EC" id="3.2.1.17"/>
    </reaction>
</comment>
<dbReference type="InterPro" id="IPR034690">
    <property type="entry name" value="Endolysin_T4_type"/>
</dbReference>
<dbReference type="SUPFAM" id="SSF53955">
    <property type="entry name" value="Lysozyme-like"/>
    <property type="match status" value="1"/>
</dbReference>
<proteinExistence type="inferred from homology"/>
<evidence type="ECO:0000256" key="3">
    <source>
        <dbReference type="ARBA" id="ARBA00022638"/>
    </source>
</evidence>
<dbReference type="Proteomes" id="UP001596391">
    <property type="component" value="Unassembled WGS sequence"/>
</dbReference>
<evidence type="ECO:0000256" key="2">
    <source>
        <dbReference type="ARBA" id="ARBA00022529"/>
    </source>
</evidence>